<dbReference type="InterPro" id="IPR006323">
    <property type="entry name" value="Phosphonoacetald_hydro"/>
</dbReference>
<evidence type="ECO:0000256" key="5">
    <source>
        <dbReference type="ARBA" id="ARBA00022842"/>
    </source>
</evidence>
<dbReference type="Pfam" id="PF00702">
    <property type="entry name" value="Hydrolase"/>
    <property type="match status" value="1"/>
</dbReference>
<dbReference type="GO" id="GO:0005829">
    <property type="term" value="C:cytosol"/>
    <property type="evidence" value="ECO:0007669"/>
    <property type="project" value="TreeGrafter"/>
</dbReference>
<dbReference type="HAMAP" id="MF_01375">
    <property type="entry name" value="PhnX"/>
    <property type="match status" value="1"/>
</dbReference>
<dbReference type="SFLD" id="SFLDG01135">
    <property type="entry name" value="C1.5.6:_HAD__Beta-PGM__Phospha"/>
    <property type="match status" value="1"/>
</dbReference>
<dbReference type="InterPro" id="IPR023198">
    <property type="entry name" value="PGP-like_dom2"/>
</dbReference>
<comment type="subunit">
    <text evidence="2">Homodimer.</text>
</comment>
<organism evidence="7">
    <name type="scientific">hydrothermal vent metagenome</name>
    <dbReference type="NCBI Taxonomy" id="652676"/>
    <lineage>
        <taxon>unclassified sequences</taxon>
        <taxon>metagenomes</taxon>
        <taxon>ecological metagenomes</taxon>
    </lineage>
</organism>
<evidence type="ECO:0000256" key="1">
    <source>
        <dbReference type="ARBA" id="ARBA00001946"/>
    </source>
</evidence>
<dbReference type="GO" id="GO:0008967">
    <property type="term" value="F:phosphoglycolate phosphatase activity"/>
    <property type="evidence" value="ECO:0007669"/>
    <property type="project" value="TreeGrafter"/>
</dbReference>
<reference evidence="7" key="1">
    <citation type="submission" date="2015-10" db="EMBL/GenBank/DDBJ databases">
        <authorList>
            <person name="Gilbert D.G."/>
        </authorList>
    </citation>
    <scope>NUCLEOTIDE SEQUENCE</scope>
</reference>
<dbReference type="GO" id="GO:0019700">
    <property type="term" value="P:organic phosphonate catabolic process"/>
    <property type="evidence" value="ECO:0007669"/>
    <property type="project" value="InterPro"/>
</dbReference>
<dbReference type="InterPro" id="IPR023214">
    <property type="entry name" value="HAD_sf"/>
</dbReference>
<comment type="cofactor">
    <cofactor evidence="1">
        <name>Mg(2+)</name>
        <dbReference type="ChEBI" id="CHEBI:18420"/>
    </cofactor>
</comment>
<dbReference type="SFLD" id="SFLDG01129">
    <property type="entry name" value="C1.5:_HAD__Beta-PGM__Phosphata"/>
    <property type="match status" value="1"/>
</dbReference>
<dbReference type="InterPro" id="IPR036412">
    <property type="entry name" value="HAD-like_sf"/>
</dbReference>
<dbReference type="EC" id="3.11.1.1" evidence="7"/>
<dbReference type="PANTHER" id="PTHR43434">
    <property type="entry name" value="PHOSPHOGLYCOLATE PHOSPHATASE"/>
    <property type="match status" value="1"/>
</dbReference>
<dbReference type="EMBL" id="CZQE01000146">
    <property type="protein sequence ID" value="CUS44403.1"/>
    <property type="molecule type" value="Genomic_DNA"/>
</dbReference>
<accession>A0A160TIZ0</accession>
<evidence type="ECO:0000256" key="3">
    <source>
        <dbReference type="ARBA" id="ARBA00022723"/>
    </source>
</evidence>
<evidence type="ECO:0000256" key="6">
    <source>
        <dbReference type="ARBA" id="ARBA00023270"/>
    </source>
</evidence>
<dbReference type="GO" id="GO:0050194">
    <property type="term" value="F:phosphonoacetaldehyde hydrolase activity"/>
    <property type="evidence" value="ECO:0007669"/>
    <property type="project" value="UniProtKB-EC"/>
</dbReference>
<name>A0A160TIZ0_9ZZZZ</name>
<dbReference type="SUPFAM" id="SSF56784">
    <property type="entry name" value="HAD-like"/>
    <property type="match status" value="1"/>
</dbReference>
<evidence type="ECO:0000313" key="7">
    <source>
        <dbReference type="EMBL" id="CUS44403.1"/>
    </source>
</evidence>
<gene>
    <name evidence="7" type="ORF">MGWOODY_Smn3046</name>
</gene>
<evidence type="ECO:0000256" key="2">
    <source>
        <dbReference type="ARBA" id="ARBA00011738"/>
    </source>
</evidence>
<keyword evidence="4 7" id="KW-0378">Hydrolase</keyword>
<protein>
    <submittedName>
        <fullName evidence="7">Phosphonoacetaldehyde hydrolase</fullName>
        <ecNumber evidence="7">3.11.1.1</ecNumber>
    </submittedName>
</protein>
<dbReference type="InterPro" id="IPR050155">
    <property type="entry name" value="HAD-like_hydrolase_sf"/>
</dbReference>
<keyword evidence="5" id="KW-0460">Magnesium</keyword>
<sequence>MRAAYSAFMSLIFNPLPPSDNPFASWRGPVRAAIFDWAGTVLDHGCMAPVVAFQTAFEEAGVPITEAEARAPMGAAKREHIEMILAQPAVRERWITAKGESSSSEDVDDLYAAFLRVDAENCARFSCLIPGVVETMAALRERGIAIGSTTGYPRSIADALIPLAAEQGYRPDHVVTASEARSRPFPDMVLHNAIALCAPDVAACVVVDDSPSGLASARAAGMWAIGVVDSGNEIGLPLDAWQALDANEQARRRTAAAARLDAGGAHYTIATIVDLPGAIDRIEARLAAGERP</sequence>
<dbReference type="NCBIfam" id="TIGR01509">
    <property type="entry name" value="HAD-SF-IA-v3"/>
    <property type="match status" value="1"/>
</dbReference>
<dbReference type="PANTHER" id="PTHR43434:SF19">
    <property type="entry name" value="PHOSPHONOACETALDEHYDE HYDROLASE"/>
    <property type="match status" value="1"/>
</dbReference>
<dbReference type="FunFam" id="1.10.150.240:FF:000006">
    <property type="entry name" value="Phosphonoacetaldehyde hydrolase"/>
    <property type="match status" value="1"/>
</dbReference>
<dbReference type="InterPro" id="IPR006439">
    <property type="entry name" value="HAD-SF_hydro_IA"/>
</dbReference>
<dbReference type="GO" id="GO:0006281">
    <property type="term" value="P:DNA repair"/>
    <property type="evidence" value="ECO:0007669"/>
    <property type="project" value="TreeGrafter"/>
</dbReference>
<proteinExistence type="inferred from homology"/>
<dbReference type="Gene3D" id="1.10.150.240">
    <property type="entry name" value="Putative phosphatase, domain 2"/>
    <property type="match status" value="1"/>
</dbReference>
<dbReference type="AlphaFoldDB" id="A0A160TIZ0"/>
<keyword evidence="6" id="KW-0704">Schiff base</keyword>
<dbReference type="GO" id="GO:0046872">
    <property type="term" value="F:metal ion binding"/>
    <property type="evidence" value="ECO:0007669"/>
    <property type="project" value="UniProtKB-KW"/>
</dbReference>
<dbReference type="SFLD" id="SFLDS00003">
    <property type="entry name" value="Haloacid_Dehalogenase"/>
    <property type="match status" value="1"/>
</dbReference>
<dbReference type="NCBIfam" id="TIGR01422">
    <property type="entry name" value="phosphonatase"/>
    <property type="match status" value="1"/>
</dbReference>
<dbReference type="Gene3D" id="3.40.50.1000">
    <property type="entry name" value="HAD superfamily/HAD-like"/>
    <property type="match status" value="1"/>
</dbReference>
<evidence type="ECO:0000256" key="4">
    <source>
        <dbReference type="ARBA" id="ARBA00022801"/>
    </source>
</evidence>
<keyword evidence="3" id="KW-0479">Metal-binding</keyword>